<reference evidence="4" key="1">
    <citation type="journal article" date="2019" name="Int. J. Syst. Evol. Microbiol.">
        <title>The Global Catalogue of Microorganisms (GCM) 10K type strain sequencing project: providing services to taxonomists for standard genome sequencing and annotation.</title>
        <authorList>
            <consortium name="The Broad Institute Genomics Platform"/>
            <consortium name="The Broad Institute Genome Sequencing Center for Infectious Disease"/>
            <person name="Wu L."/>
            <person name="Ma J."/>
        </authorList>
    </citation>
    <scope>NUCLEOTIDE SEQUENCE [LARGE SCALE GENOMIC DNA]</scope>
    <source>
        <strain evidence="4">CGMCC 1.15772</strain>
    </source>
</reference>
<evidence type="ECO:0000256" key="1">
    <source>
        <dbReference type="SAM" id="MobiDB-lite"/>
    </source>
</evidence>
<keyword evidence="2" id="KW-0812">Transmembrane</keyword>
<organism evidence="3 4">
    <name type="scientific">Deinococcus lacus</name>
    <dbReference type="NCBI Taxonomy" id="392561"/>
    <lineage>
        <taxon>Bacteria</taxon>
        <taxon>Thermotogati</taxon>
        <taxon>Deinococcota</taxon>
        <taxon>Deinococci</taxon>
        <taxon>Deinococcales</taxon>
        <taxon>Deinococcaceae</taxon>
        <taxon>Deinococcus</taxon>
    </lineage>
</organism>
<dbReference type="Proteomes" id="UP001596297">
    <property type="component" value="Unassembled WGS sequence"/>
</dbReference>
<evidence type="ECO:0000313" key="3">
    <source>
        <dbReference type="EMBL" id="MFC6591491.1"/>
    </source>
</evidence>
<name>A0ABW1YB50_9DEIO</name>
<comment type="caution">
    <text evidence="3">The sequence shown here is derived from an EMBL/GenBank/DDBJ whole genome shotgun (WGS) entry which is preliminary data.</text>
</comment>
<keyword evidence="2" id="KW-0472">Membrane</keyword>
<feature type="compositionally biased region" description="Gly residues" evidence="1">
    <location>
        <begin position="114"/>
        <end position="132"/>
    </location>
</feature>
<keyword evidence="4" id="KW-1185">Reference proteome</keyword>
<protein>
    <submittedName>
        <fullName evidence="3">Uncharacterized protein</fullName>
    </submittedName>
</protein>
<feature type="transmembrane region" description="Helical" evidence="2">
    <location>
        <begin position="61"/>
        <end position="80"/>
    </location>
</feature>
<dbReference type="EMBL" id="JBHSWD010000001">
    <property type="protein sequence ID" value="MFC6591491.1"/>
    <property type="molecule type" value="Genomic_DNA"/>
</dbReference>
<gene>
    <name evidence="3" type="ORF">ACFP81_05340</name>
</gene>
<keyword evidence="2" id="KW-1133">Transmembrane helix</keyword>
<feature type="transmembrane region" description="Helical" evidence="2">
    <location>
        <begin position="31"/>
        <end position="49"/>
    </location>
</feature>
<accession>A0ABW1YB50</accession>
<proteinExistence type="predicted"/>
<dbReference type="RefSeq" id="WP_380082495.1">
    <property type="nucleotide sequence ID" value="NZ_JBHSWD010000001.1"/>
</dbReference>
<evidence type="ECO:0000256" key="2">
    <source>
        <dbReference type="SAM" id="Phobius"/>
    </source>
</evidence>
<sequence length="132" mass="12967">MTLPDQTSALVTADPAAPAEVSGVPPRVPPLWAAAAVGATVGWLNYLLMGDEVVATSLQRGLLALLWSLGLGTVFLNLWGAALGRWVALLALGLMAGLVAAGPSNLVSEPPGPGTAGDGGRCGAAGSLAGEG</sequence>
<evidence type="ECO:0000313" key="4">
    <source>
        <dbReference type="Proteomes" id="UP001596297"/>
    </source>
</evidence>
<feature type="region of interest" description="Disordered" evidence="1">
    <location>
        <begin position="107"/>
        <end position="132"/>
    </location>
</feature>